<dbReference type="SUPFAM" id="SSF52047">
    <property type="entry name" value="RNI-like"/>
    <property type="match status" value="1"/>
</dbReference>
<dbReference type="InterPro" id="IPR032675">
    <property type="entry name" value="LRR_dom_sf"/>
</dbReference>
<evidence type="ECO:0000313" key="2">
    <source>
        <dbReference type="Proteomes" id="UP001140091"/>
    </source>
</evidence>
<proteinExistence type="predicted"/>
<protein>
    <submittedName>
        <fullName evidence="1">Uncharacterized protein</fullName>
    </submittedName>
</protein>
<comment type="caution">
    <text evidence="1">The sequence shown here is derived from an EMBL/GenBank/DDBJ whole genome shotgun (WGS) entry which is preliminary data.</text>
</comment>
<dbReference type="EMBL" id="JANBPK010000968">
    <property type="protein sequence ID" value="KAJ2927687.1"/>
    <property type="molecule type" value="Genomic_DNA"/>
</dbReference>
<reference evidence="1" key="1">
    <citation type="submission" date="2022-06" db="EMBL/GenBank/DDBJ databases">
        <title>Genome Sequence of Candolleomyces eurysporus.</title>
        <authorList>
            <person name="Buettner E."/>
        </authorList>
    </citation>
    <scope>NUCLEOTIDE SEQUENCE</scope>
    <source>
        <strain evidence="1">VTCC 930004</strain>
    </source>
</reference>
<feature type="non-terminal residue" evidence="1">
    <location>
        <position position="399"/>
    </location>
</feature>
<dbReference type="Proteomes" id="UP001140091">
    <property type="component" value="Unassembled WGS sequence"/>
</dbReference>
<gene>
    <name evidence="1" type="ORF">H1R20_g9419</name>
</gene>
<accession>A0A9W8J3N2</accession>
<organism evidence="1 2">
    <name type="scientific">Candolleomyces eurysporus</name>
    <dbReference type="NCBI Taxonomy" id="2828524"/>
    <lineage>
        <taxon>Eukaryota</taxon>
        <taxon>Fungi</taxon>
        <taxon>Dikarya</taxon>
        <taxon>Basidiomycota</taxon>
        <taxon>Agaricomycotina</taxon>
        <taxon>Agaricomycetes</taxon>
        <taxon>Agaricomycetidae</taxon>
        <taxon>Agaricales</taxon>
        <taxon>Agaricineae</taxon>
        <taxon>Psathyrellaceae</taxon>
        <taxon>Candolleomyces</taxon>
    </lineage>
</organism>
<name>A0A9W8J3N2_9AGAR</name>
<evidence type="ECO:0000313" key="1">
    <source>
        <dbReference type="EMBL" id="KAJ2927687.1"/>
    </source>
</evidence>
<keyword evidence="2" id="KW-1185">Reference proteome</keyword>
<dbReference type="OrthoDB" id="3543113at2759"/>
<sequence length="399" mass="44638">MQSFLTDLPFILSQSVKTARFSGKGLTSPVFAKQCLQVISSHWSDSLRHLSIKDRIHDVPSPVLDALALMTNLETLDLQIPQSNGVEPETLVKLGKALTRLTSLTLDLHFPLHQSPRYSVGRDDGESQHGLFPSLNDVHIYARCNDFVCQCTPPFLADKATSLEVILVADIETSDFLSPLVSAFSKSKLKSVKIQNAKRDLIYPILAIAPFLRRFPLEKFEFDLGTDPASNVDEQGVGALLDAAFGLGHSRISIGHEREDAAPNTLRHLVMWNNSLLKESNLPFLTSVAENDIGLERLSAELGLETLKGPEVSDLLSEWRKAPPSRSTLRYLDILYTSIGNIHGKTYVDMAKLLDLMFPQLISIRPYDVDEDSPDWRGTWWLIEYLRLGCKERRLSSKS</sequence>
<dbReference type="Gene3D" id="3.80.10.10">
    <property type="entry name" value="Ribonuclease Inhibitor"/>
    <property type="match status" value="1"/>
</dbReference>
<dbReference type="AlphaFoldDB" id="A0A9W8J3N2"/>